<name>A0ABQ5FZJ0_9ASTR</name>
<keyword evidence="3" id="KW-1185">Reference proteome</keyword>
<dbReference type="Proteomes" id="UP001151760">
    <property type="component" value="Unassembled WGS sequence"/>
</dbReference>
<evidence type="ECO:0000313" key="3">
    <source>
        <dbReference type="Proteomes" id="UP001151760"/>
    </source>
</evidence>
<keyword evidence="1" id="KW-0732">Signal</keyword>
<reference evidence="2" key="2">
    <citation type="submission" date="2022-01" db="EMBL/GenBank/DDBJ databases">
        <authorList>
            <person name="Yamashiro T."/>
            <person name="Shiraishi A."/>
            <person name="Satake H."/>
            <person name="Nakayama K."/>
        </authorList>
    </citation>
    <scope>NUCLEOTIDE SEQUENCE</scope>
</reference>
<dbReference type="EMBL" id="BQNB010017856">
    <property type="protein sequence ID" value="GJT67972.1"/>
    <property type="molecule type" value="Genomic_DNA"/>
</dbReference>
<feature type="chain" id="PRO_5047046206" evidence="1">
    <location>
        <begin position="24"/>
        <end position="274"/>
    </location>
</feature>
<feature type="signal peptide" evidence="1">
    <location>
        <begin position="1"/>
        <end position="23"/>
    </location>
</feature>
<dbReference type="PROSITE" id="PS51257">
    <property type="entry name" value="PROKAR_LIPOPROTEIN"/>
    <property type="match status" value="1"/>
</dbReference>
<evidence type="ECO:0000313" key="2">
    <source>
        <dbReference type="EMBL" id="GJT67972.1"/>
    </source>
</evidence>
<sequence length="274" mass="30059">MSKAITLILIVALLLSSTLSCDARSITTIPKAATSAPTTITVVTKSENKDDVDESCEGLSHEYMGSSLRRSPRGCAEQAQFSEPCSIMEVPIEVNVHAWKVRLDCLPTMIHISCRGLSHLPGNPGLNVVFFSEDLRSWCLLIPSAEKKEGGQFTCEMDCTTPAVVRREFTPPSEEGVRVQNINVSQNVRRCLLPCFSATAGSANRFPLTVEPRIQTVAAVDVRNTSDRNHIPISRVFDRFRNMRATSDQAEYMTQTASCSRRLAVVDSGNHGSV</sequence>
<evidence type="ECO:0000256" key="1">
    <source>
        <dbReference type="SAM" id="SignalP"/>
    </source>
</evidence>
<proteinExistence type="predicted"/>
<gene>
    <name evidence="2" type="ORF">Tco_1019452</name>
</gene>
<organism evidence="2 3">
    <name type="scientific">Tanacetum coccineum</name>
    <dbReference type="NCBI Taxonomy" id="301880"/>
    <lineage>
        <taxon>Eukaryota</taxon>
        <taxon>Viridiplantae</taxon>
        <taxon>Streptophyta</taxon>
        <taxon>Embryophyta</taxon>
        <taxon>Tracheophyta</taxon>
        <taxon>Spermatophyta</taxon>
        <taxon>Magnoliopsida</taxon>
        <taxon>eudicotyledons</taxon>
        <taxon>Gunneridae</taxon>
        <taxon>Pentapetalae</taxon>
        <taxon>asterids</taxon>
        <taxon>campanulids</taxon>
        <taxon>Asterales</taxon>
        <taxon>Asteraceae</taxon>
        <taxon>Asteroideae</taxon>
        <taxon>Anthemideae</taxon>
        <taxon>Anthemidinae</taxon>
        <taxon>Tanacetum</taxon>
    </lineage>
</organism>
<comment type="caution">
    <text evidence="2">The sequence shown here is derived from an EMBL/GenBank/DDBJ whole genome shotgun (WGS) entry which is preliminary data.</text>
</comment>
<protein>
    <submittedName>
        <fullName evidence="2">Uncharacterized protein</fullName>
    </submittedName>
</protein>
<accession>A0ABQ5FZJ0</accession>
<reference evidence="2" key="1">
    <citation type="journal article" date="2022" name="Int. J. Mol. Sci.">
        <title>Draft Genome of Tanacetum Coccineum: Genomic Comparison of Closely Related Tanacetum-Family Plants.</title>
        <authorList>
            <person name="Yamashiro T."/>
            <person name="Shiraishi A."/>
            <person name="Nakayama K."/>
            <person name="Satake H."/>
        </authorList>
    </citation>
    <scope>NUCLEOTIDE SEQUENCE</scope>
</reference>